<name>A0A0F9JET3_9ZZZZ</name>
<evidence type="ECO:0000256" key="1">
    <source>
        <dbReference type="SAM" id="MobiDB-lite"/>
    </source>
</evidence>
<sequence length="76" mass="8517">MNLEPIKVDGKLNVRATAEAQAKAQKDLTIEDPTDEDAKMIIEKAVAKGLDDEKSEQKTSQERRTSDRTDSKTEKK</sequence>
<feature type="region of interest" description="Disordered" evidence="1">
    <location>
        <begin position="46"/>
        <end position="76"/>
    </location>
</feature>
<gene>
    <name evidence="2" type="ORF">LCGC14_1538430</name>
</gene>
<comment type="caution">
    <text evidence="2">The sequence shown here is derived from an EMBL/GenBank/DDBJ whole genome shotgun (WGS) entry which is preliminary data.</text>
</comment>
<evidence type="ECO:0000313" key="2">
    <source>
        <dbReference type="EMBL" id="KKM60776.1"/>
    </source>
</evidence>
<dbReference type="AlphaFoldDB" id="A0A0F9JET3"/>
<dbReference type="EMBL" id="LAZR01011612">
    <property type="protein sequence ID" value="KKM60776.1"/>
    <property type="molecule type" value="Genomic_DNA"/>
</dbReference>
<organism evidence="2">
    <name type="scientific">marine sediment metagenome</name>
    <dbReference type="NCBI Taxonomy" id="412755"/>
    <lineage>
        <taxon>unclassified sequences</taxon>
        <taxon>metagenomes</taxon>
        <taxon>ecological metagenomes</taxon>
    </lineage>
</organism>
<protein>
    <submittedName>
        <fullName evidence="2">Uncharacterized protein</fullName>
    </submittedName>
</protein>
<accession>A0A0F9JET3</accession>
<proteinExistence type="predicted"/>
<reference evidence="2" key="1">
    <citation type="journal article" date="2015" name="Nature">
        <title>Complex archaea that bridge the gap between prokaryotes and eukaryotes.</title>
        <authorList>
            <person name="Spang A."/>
            <person name="Saw J.H."/>
            <person name="Jorgensen S.L."/>
            <person name="Zaremba-Niedzwiedzka K."/>
            <person name="Martijn J."/>
            <person name="Lind A.E."/>
            <person name="van Eijk R."/>
            <person name="Schleper C."/>
            <person name="Guy L."/>
            <person name="Ettema T.J."/>
        </authorList>
    </citation>
    <scope>NUCLEOTIDE SEQUENCE</scope>
</reference>